<dbReference type="SUPFAM" id="SSF88659">
    <property type="entry name" value="Sigma3 and sigma4 domains of RNA polymerase sigma factors"/>
    <property type="match status" value="1"/>
</dbReference>
<dbReference type="PANTHER" id="PTHR43133">
    <property type="entry name" value="RNA POLYMERASE ECF-TYPE SIGMA FACTO"/>
    <property type="match status" value="1"/>
</dbReference>
<evidence type="ECO:0000259" key="8">
    <source>
        <dbReference type="Pfam" id="PF08281"/>
    </source>
</evidence>
<dbReference type="InterPro" id="IPR013324">
    <property type="entry name" value="RNA_pol_sigma_r3/r4-like"/>
</dbReference>
<name>A0A173MIY2_9BACT</name>
<evidence type="ECO:0000256" key="2">
    <source>
        <dbReference type="ARBA" id="ARBA00023015"/>
    </source>
</evidence>
<dbReference type="InterPro" id="IPR000838">
    <property type="entry name" value="RNA_pol_sigma70_ECF_CS"/>
</dbReference>
<dbReference type="InterPro" id="IPR007627">
    <property type="entry name" value="RNA_pol_sigma70_r2"/>
</dbReference>
<dbReference type="PROSITE" id="PS01063">
    <property type="entry name" value="SIGMA70_ECF"/>
    <property type="match status" value="1"/>
</dbReference>
<comment type="similarity">
    <text evidence="1 6">Belongs to the sigma-70 factor family. ECF subfamily.</text>
</comment>
<dbReference type="GO" id="GO:0003677">
    <property type="term" value="F:DNA binding"/>
    <property type="evidence" value="ECO:0007669"/>
    <property type="project" value="UniProtKB-KW"/>
</dbReference>
<dbReference type="KEGG" id="fln:FLA_3485"/>
<dbReference type="Pfam" id="PF04542">
    <property type="entry name" value="Sigma70_r2"/>
    <property type="match status" value="1"/>
</dbReference>
<accession>A0A173MIY2</accession>
<proteinExistence type="inferred from homology"/>
<dbReference type="Gene3D" id="1.10.1740.10">
    <property type="match status" value="1"/>
</dbReference>
<keyword evidence="5 6" id="KW-0804">Transcription</keyword>
<dbReference type="InterPro" id="IPR039425">
    <property type="entry name" value="RNA_pol_sigma-70-like"/>
</dbReference>
<dbReference type="Pfam" id="PF08281">
    <property type="entry name" value="Sigma70_r4_2"/>
    <property type="match status" value="1"/>
</dbReference>
<keyword evidence="2 6" id="KW-0805">Transcription regulation</keyword>
<dbReference type="AlphaFoldDB" id="A0A173MIY2"/>
<dbReference type="SUPFAM" id="SSF88946">
    <property type="entry name" value="Sigma2 domain of RNA polymerase sigma factors"/>
    <property type="match status" value="1"/>
</dbReference>
<dbReference type="GO" id="GO:0006352">
    <property type="term" value="P:DNA-templated transcription initiation"/>
    <property type="evidence" value="ECO:0007669"/>
    <property type="project" value="InterPro"/>
</dbReference>
<evidence type="ECO:0000256" key="6">
    <source>
        <dbReference type="RuleBase" id="RU000716"/>
    </source>
</evidence>
<evidence type="ECO:0000256" key="4">
    <source>
        <dbReference type="ARBA" id="ARBA00023125"/>
    </source>
</evidence>
<dbReference type="GO" id="GO:0016987">
    <property type="term" value="F:sigma factor activity"/>
    <property type="evidence" value="ECO:0007669"/>
    <property type="project" value="UniProtKB-KW"/>
</dbReference>
<dbReference type="InterPro" id="IPR014284">
    <property type="entry name" value="RNA_pol_sigma-70_dom"/>
</dbReference>
<dbReference type="EMBL" id="FTOR01000009">
    <property type="protein sequence ID" value="SIT30292.1"/>
    <property type="molecule type" value="Genomic_DNA"/>
</dbReference>
<keyword evidence="3 6" id="KW-0731">Sigma factor</keyword>
<sequence length="191" mass="22072">MTFPDEKILLEQLAQGSEPAFAMLLDKYGNNIYSQALVYVKNTQEAQDIVQEVFMKIWEKRADLTAVTHFRSYLFIVARNHIISALRKKLQVSMATDTLELEDVGYVPDYTCRHRDLSRMVTAAVQMLPQQQQKAYLLSREQGLSHDEVAARMQVTREAAKKNISRALHFVRTFLRSHYDVPLLCISLLCY</sequence>
<dbReference type="Proteomes" id="UP000186917">
    <property type="component" value="Unassembled WGS sequence"/>
</dbReference>
<reference evidence="10" key="1">
    <citation type="submission" date="2017-01" db="EMBL/GenBank/DDBJ databases">
        <authorList>
            <person name="Varghese N."/>
            <person name="Submissions S."/>
        </authorList>
    </citation>
    <scope>NUCLEOTIDE SEQUENCE [LARGE SCALE GENOMIC DNA]</scope>
    <source>
        <strain evidence="10">DSM 21054</strain>
    </source>
</reference>
<dbReference type="InterPro" id="IPR013249">
    <property type="entry name" value="RNA_pol_sigma70_r4_t2"/>
</dbReference>
<dbReference type="InterPro" id="IPR013325">
    <property type="entry name" value="RNA_pol_sigma_r2"/>
</dbReference>
<evidence type="ECO:0000313" key="9">
    <source>
        <dbReference type="EMBL" id="SIT30292.1"/>
    </source>
</evidence>
<organism evidence="9 10">
    <name type="scientific">Filimonas lacunae</name>
    <dbReference type="NCBI Taxonomy" id="477680"/>
    <lineage>
        <taxon>Bacteria</taxon>
        <taxon>Pseudomonadati</taxon>
        <taxon>Bacteroidota</taxon>
        <taxon>Chitinophagia</taxon>
        <taxon>Chitinophagales</taxon>
        <taxon>Chitinophagaceae</taxon>
        <taxon>Filimonas</taxon>
    </lineage>
</organism>
<evidence type="ECO:0000256" key="1">
    <source>
        <dbReference type="ARBA" id="ARBA00010641"/>
    </source>
</evidence>
<evidence type="ECO:0000313" key="10">
    <source>
        <dbReference type="Proteomes" id="UP000186917"/>
    </source>
</evidence>
<evidence type="ECO:0000256" key="3">
    <source>
        <dbReference type="ARBA" id="ARBA00023082"/>
    </source>
</evidence>
<dbReference type="Gene3D" id="1.10.10.10">
    <property type="entry name" value="Winged helix-like DNA-binding domain superfamily/Winged helix DNA-binding domain"/>
    <property type="match status" value="1"/>
</dbReference>
<gene>
    <name evidence="9" type="ORF">SAMN05421788_109186</name>
</gene>
<dbReference type="PANTHER" id="PTHR43133:SF46">
    <property type="entry name" value="RNA POLYMERASE SIGMA-70 FACTOR ECF SUBFAMILY"/>
    <property type="match status" value="1"/>
</dbReference>
<evidence type="ECO:0000256" key="5">
    <source>
        <dbReference type="ARBA" id="ARBA00023163"/>
    </source>
</evidence>
<feature type="domain" description="RNA polymerase sigma-70 region 2" evidence="7">
    <location>
        <begin position="25"/>
        <end position="89"/>
    </location>
</feature>
<dbReference type="NCBIfam" id="TIGR02937">
    <property type="entry name" value="sigma70-ECF"/>
    <property type="match status" value="1"/>
</dbReference>
<feature type="domain" description="RNA polymerase sigma factor 70 region 4 type 2" evidence="8">
    <location>
        <begin position="119"/>
        <end position="168"/>
    </location>
</feature>
<keyword evidence="10" id="KW-1185">Reference proteome</keyword>
<dbReference type="STRING" id="477680.SAMN05421788_109186"/>
<dbReference type="InterPro" id="IPR036388">
    <property type="entry name" value="WH-like_DNA-bd_sf"/>
</dbReference>
<protein>
    <recommendedName>
        <fullName evidence="6">RNA polymerase sigma factor</fullName>
    </recommendedName>
</protein>
<evidence type="ECO:0000259" key="7">
    <source>
        <dbReference type="Pfam" id="PF04542"/>
    </source>
</evidence>
<keyword evidence="4 6" id="KW-0238">DNA-binding</keyword>